<accession>Q6W385</accession>
<dbReference type="SUPFAM" id="SSF109604">
    <property type="entry name" value="HD-domain/PDEase-like"/>
    <property type="match status" value="1"/>
</dbReference>
<proteinExistence type="predicted"/>
<name>Q6W385_9CREN</name>
<dbReference type="EMBL" id="AY316120">
    <property type="protein sequence ID" value="AAR24484.1"/>
    <property type="molecule type" value="Genomic_DNA"/>
</dbReference>
<dbReference type="AlphaFoldDB" id="Q6W385"/>
<evidence type="ECO:0000313" key="1">
    <source>
        <dbReference type="EMBL" id="AAR24484.1"/>
    </source>
</evidence>
<reference evidence="1" key="1">
    <citation type="journal article" date="2004" name="Environ. Microbiol.">
        <title>Comparative analysis of a genome fragment of an uncultivated mesopelagic crenarchaeote reveals multiple horizontal gene transfers.</title>
        <authorList>
            <person name="Lopez-Garcia P."/>
            <person name="Brochier C."/>
            <person name="Moreira D."/>
            <person name="Rodriguez-Valera F."/>
        </authorList>
    </citation>
    <scope>NUCLEOTIDE SEQUENCE</scope>
</reference>
<protein>
    <submittedName>
        <fullName evidence="1">Hypothetical membrane protein</fullName>
    </submittedName>
</protein>
<organism evidence="1">
    <name type="scientific">uncultured crenarchaeote DeepAnt-EC39</name>
    <dbReference type="NCBI Taxonomy" id="247023"/>
    <lineage>
        <taxon>Archaea</taxon>
        <taxon>Thermoproteota</taxon>
        <taxon>environmental samples</taxon>
    </lineage>
</organism>
<sequence>MLKVVDMEKTSTITSNTKHLRNKILELAEKNGLTEPYYKTILDYTIANLKSNDFAEKYYGYHNIDHLLEVPFCTLLVGDSNKIPNLSYDDLKYLFIAAIFHDFEPDKITDKPNEENVLKNLQIDAKLKELILDTGIDFEIVKVLIYRTAYPWTGQLKQNTEASIQGCFEASEITRNKLEKQEHYMWLGWILSIIDRTASYVLGDFSKAMHVAKMNSHALAWHPEVLVQRSITYFEEITENESKISQLVLGCLPTDMQNNFTGTIQKFAELRQRELQNVDNFANQKLKFVPIMEFQGIKKTAEFANTLHSIYKELPKPLRFNETNFMDSLNDSKTILTTLRLDNVNGDVIGFAKGGPLENYNLRSEIMDENFDKKNTVFLEPIALRMGYWGLGAGHTLRQIFLMQAHTMNFNFLTSFAFRDVIEKRTKSMEKAEFVFKFDPERWDYYRIEL</sequence>